<dbReference type="EnsemblProtists" id="EKX41461">
    <property type="protein sequence ID" value="EKX41461"/>
    <property type="gene ID" value="GUITHDRAFT_141946"/>
</dbReference>
<dbReference type="CDD" id="cd00054">
    <property type="entry name" value="EGF_CA"/>
    <property type="match status" value="1"/>
</dbReference>
<dbReference type="PROSITE" id="PS01186">
    <property type="entry name" value="EGF_2"/>
    <property type="match status" value="1"/>
</dbReference>
<dbReference type="InterPro" id="IPR000742">
    <property type="entry name" value="EGF"/>
</dbReference>
<dbReference type="GeneID" id="17298161"/>
<dbReference type="EMBL" id="JH993023">
    <property type="protein sequence ID" value="EKX41461.1"/>
    <property type="molecule type" value="Genomic_DNA"/>
</dbReference>
<name>L1IYZ3_GUITC</name>
<keyword evidence="7" id="KW-1185">Reference proteome</keyword>
<dbReference type="Pfam" id="PF23106">
    <property type="entry name" value="EGF_Teneurin"/>
    <property type="match status" value="1"/>
</dbReference>
<organism evidence="5">
    <name type="scientific">Guillardia theta (strain CCMP2712)</name>
    <name type="common">Cryptophyte</name>
    <dbReference type="NCBI Taxonomy" id="905079"/>
    <lineage>
        <taxon>Eukaryota</taxon>
        <taxon>Cryptophyceae</taxon>
        <taxon>Pyrenomonadales</taxon>
        <taxon>Geminigeraceae</taxon>
        <taxon>Guillardia</taxon>
    </lineage>
</organism>
<dbReference type="Gene3D" id="2.60.120.200">
    <property type="match status" value="1"/>
</dbReference>
<feature type="chain" id="PRO_5008770661" description="EGF-like domain-containing protein" evidence="3">
    <location>
        <begin position="17"/>
        <end position="1661"/>
    </location>
</feature>
<dbReference type="SUPFAM" id="SSF49785">
    <property type="entry name" value="Galactose-binding domain-like"/>
    <property type="match status" value="1"/>
</dbReference>
<dbReference type="PANTHER" id="PTHR45713">
    <property type="entry name" value="FTP DOMAIN-CONTAINING PROTEIN"/>
    <property type="match status" value="1"/>
</dbReference>
<dbReference type="InterPro" id="IPR008979">
    <property type="entry name" value="Galactose-bd-like_sf"/>
</dbReference>
<dbReference type="Gene3D" id="2.60.120.260">
    <property type="entry name" value="Galactose-binding domain-like"/>
    <property type="match status" value="2"/>
</dbReference>
<reference evidence="7" key="2">
    <citation type="submission" date="2012-11" db="EMBL/GenBank/DDBJ databases">
        <authorList>
            <person name="Kuo A."/>
            <person name="Curtis B.A."/>
            <person name="Tanifuji G."/>
            <person name="Burki F."/>
            <person name="Gruber A."/>
            <person name="Irimia M."/>
            <person name="Maruyama S."/>
            <person name="Arias M.C."/>
            <person name="Ball S.G."/>
            <person name="Gile G.H."/>
            <person name="Hirakawa Y."/>
            <person name="Hopkins J.F."/>
            <person name="Rensing S.A."/>
            <person name="Schmutz J."/>
            <person name="Symeonidi A."/>
            <person name="Elias M."/>
            <person name="Eveleigh R.J."/>
            <person name="Herman E.K."/>
            <person name="Klute M.J."/>
            <person name="Nakayama T."/>
            <person name="Obornik M."/>
            <person name="Reyes-Prieto A."/>
            <person name="Armbrust E.V."/>
            <person name="Aves S.J."/>
            <person name="Beiko R.G."/>
            <person name="Coutinho P."/>
            <person name="Dacks J.B."/>
            <person name="Durnford D.G."/>
            <person name="Fast N.M."/>
            <person name="Green B.R."/>
            <person name="Grisdale C."/>
            <person name="Hempe F."/>
            <person name="Henrissat B."/>
            <person name="Hoppner M.P."/>
            <person name="Ishida K.-I."/>
            <person name="Kim E."/>
            <person name="Koreny L."/>
            <person name="Kroth P.G."/>
            <person name="Liu Y."/>
            <person name="Malik S.-B."/>
            <person name="Maier U.G."/>
            <person name="McRose D."/>
            <person name="Mock T."/>
            <person name="Neilson J.A."/>
            <person name="Onodera N.T."/>
            <person name="Poole A.M."/>
            <person name="Pritham E.J."/>
            <person name="Richards T.A."/>
            <person name="Rocap G."/>
            <person name="Roy S.W."/>
            <person name="Sarai C."/>
            <person name="Schaack S."/>
            <person name="Shirato S."/>
            <person name="Slamovits C.H."/>
            <person name="Spencer D.F."/>
            <person name="Suzuki S."/>
            <person name="Worden A.Z."/>
            <person name="Zauner S."/>
            <person name="Barry K."/>
            <person name="Bell C."/>
            <person name="Bharti A.K."/>
            <person name="Crow J.A."/>
            <person name="Grimwood J."/>
            <person name="Kramer R."/>
            <person name="Lindquist E."/>
            <person name="Lucas S."/>
            <person name="Salamov A."/>
            <person name="McFadden G.I."/>
            <person name="Lane C.E."/>
            <person name="Keeling P.J."/>
            <person name="Gray M.W."/>
            <person name="Grigoriev I.V."/>
            <person name="Archibald J.M."/>
        </authorList>
    </citation>
    <scope>NUCLEOTIDE SEQUENCE</scope>
    <source>
        <strain evidence="7">CCMP2712</strain>
    </source>
</reference>
<keyword evidence="1 2" id="KW-1015">Disulfide bond</keyword>
<evidence type="ECO:0000256" key="3">
    <source>
        <dbReference type="SAM" id="SignalP"/>
    </source>
</evidence>
<keyword evidence="3" id="KW-0732">Signal</keyword>
<evidence type="ECO:0000313" key="5">
    <source>
        <dbReference type="EMBL" id="EKX41461.1"/>
    </source>
</evidence>
<dbReference type="InterPro" id="IPR051941">
    <property type="entry name" value="BG_Antigen-Binding_Lectin"/>
</dbReference>
<dbReference type="KEGG" id="gtt:GUITHDRAFT_141946"/>
<feature type="disulfide bond" evidence="2">
    <location>
        <begin position="1312"/>
        <end position="1321"/>
    </location>
</feature>
<comment type="caution">
    <text evidence="2">Lacks conserved residue(s) required for the propagation of feature annotation.</text>
</comment>
<gene>
    <name evidence="5" type="ORF">GUITHDRAFT_141946</name>
</gene>
<dbReference type="Proteomes" id="UP000011087">
    <property type="component" value="Unassembled WGS sequence"/>
</dbReference>
<feature type="domain" description="EGF-like" evidence="4">
    <location>
        <begin position="1288"/>
        <end position="1322"/>
    </location>
</feature>
<evidence type="ECO:0000259" key="4">
    <source>
        <dbReference type="PROSITE" id="PS50026"/>
    </source>
</evidence>
<dbReference type="InterPro" id="IPR013320">
    <property type="entry name" value="ConA-like_dom_sf"/>
</dbReference>
<dbReference type="PROSITE" id="PS50026">
    <property type="entry name" value="EGF_3"/>
    <property type="match status" value="1"/>
</dbReference>
<dbReference type="STRING" id="905079.L1IYZ3"/>
<evidence type="ECO:0000256" key="2">
    <source>
        <dbReference type="PROSITE-ProRule" id="PRU00076"/>
    </source>
</evidence>
<dbReference type="SUPFAM" id="SSF57196">
    <property type="entry name" value="EGF/Laminin"/>
    <property type="match status" value="1"/>
</dbReference>
<protein>
    <recommendedName>
        <fullName evidence="4">EGF-like domain-containing protein</fullName>
    </recommendedName>
</protein>
<feature type="disulfide bond" evidence="2">
    <location>
        <begin position="1292"/>
        <end position="1302"/>
    </location>
</feature>
<keyword evidence="2" id="KW-0245">EGF-like domain</keyword>
<dbReference type="PaxDb" id="55529-EKX41461"/>
<dbReference type="PANTHER" id="PTHR45713:SF6">
    <property type="entry name" value="F5_8 TYPE C DOMAIN-CONTAINING PROTEIN"/>
    <property type="match status" value="1"/>
</dbReference>
<accession>L1IYZ3</accession>
<sequence>MMRLLLLAILLEVCWGQESFEPINFPPQDRLVAGTPFLVKYRSTSTGYCRVAAPPLIVVFVRPILYISPPIAFDRSGIVARSDMQGCQNGEYQALVTITIAANYRQEVYLYVKVPASESDQPIALDGSPFDLDIYPAPVHWPSLTIICGRVQGSPWPDRCSDGLGFDLTMAGVTIELMLQPCDRYYNPIFQCVNDFPPSQNISLSALANHSRTEVHQQPCDGLCPHQPYNETNGTLCHSCPMLTTSNISTSLSFDVLQCDPTTGAIQAFYTATLTGRYSLQLFFNGVPVPEVEYYRDEVSATLVVMPGLVNPSTYISGGQDLVSQFANWTGNAMVQLKDQYGNDRQHGLLYAFRFNKSVSFFNQDPSYIALNNNVSPDLLCRLMTSAGCNLLAVRESMQRKYLGEGVTAGIAAGTSQDLDALVTLIKSIPRQGTWISPAAIGTSVVKDMTDGRFLVAFTFRQPGIYKLALYTLGWSNVAYDTANLGSVNEKGREIVNLARFCINTSLPELTVWIKTMKLWLTRMRSSRSCIQTSADGSSDPFWLVDLQMIREVRFLRVFNRHDDDSYYSTLLDGFSVHVGDKGTALDPACATNVTVERDTAAYLVIPCHVSGRYVSVRLPGPRKVLTICEVEVMGMAGRKVSADATKGTALFAAGQRQWISLRVMWPQILMYSQKCPDEVPNAYLNPWSLPESSFPSTFLTGLQENSLCLNRTSCPPGPPLPAVSVQYSACRRGQILLNAMPTISGQYAFIVDVGGSIGTIRGSPWSMLVVGGKSVASMATITWEDLTGTGSIALLASSLTLQARDAFGNPNAECARGVEGNLTYLPLDSSQRLEYGGKSVLNMLDSSPTFWPFSQYPVPEASPWLLLEVGQCEMGRTSLSFLATISGYYRIHTSINGTQVRGSGQRIEVFPLYINLTVGVNSASNAVRAFSPHGRWSYYRLLIPPGTMGFQVKSTRLVDSRMQGGEPWLFLQQGSPPTQPRGPYTGVPSAMLSSQACFTCRVSVLLPQSPSDESRAGMRRSSTAVGSLVGDWFVGVFGAHAAVTYDLTSFIYPKVSLQHAVSHRGQLEEAGQWYLFDFDLGSGLLLEGYQSAQVVGFSCRVSRTNGRGRLDAAIQRAAEGYPNLQDQTLQSTIAQRSCVDCVMSYPLAEAMPPSDWQWKMAVMSVEEGVSFAATCTAQMLRTLQWGEQGLQRGYVGYRSLDHVAVYFDQSLFSGFRVQVIPSSGAADIRSLLMKARMAVRKEETFFPGTNCVNCRTVVQSSTNLTDLWYLTVYGGETGGYYSISALLMITCPNACSGNGVCRRKSTYYCLCQPGYEGVDCSLPSPERLSLSSLGVSPSIYLNSQDCGSSISIHCVNGQERSILLNGGFLQSLGKPRSRLNCVAGDRIEEVRLEASGQPLPPSAGVPICQSYEWGSDFAVMVWVYADRTKPGNNSGITLGSRLWTATISPENDEAAWSFMLSLQGHPSDAVDGYLVNFVVNEGDSRTNLRIASARDLDSFPSRGAPAPSWEPTLSMQTWYHLTGVYAHDRIQLFINGELIAEQRRNFTKMRHVKDSVLHIGHDSRYPIKRTSILRLVVTGNLRYAFQSIIPITSQTAISHEHHHNKGSVAAPLSASQWDDGTLLPDTINHADACSAARAPNEHWDEVSGTDADKKKFIACR</sequence>
<evidence type="ECO:0000313" key="7">
    <source>
        <dbReference type="Proteomes" id="UP000011087"/>
    </source>
</evidence>
<proteinExistence type="predicted"/>
<reference evidence="6" key="3">
    <citation type="submission" date="2015-06" db="UniProtKB">
        <authorList>
            <consortium name="EnsemblProtists"/>
        </authorList>
    </citation>
    <scope>IDENTIFICATION</scope>
</reference>
<dbReference type="RefSeq" id="XP_005828441.1">
    <property type="nucleotide sequence ID" value="XM_005828384.1"/>
</dbReference>
<reference evidence="5 7" key="1">
    <citation type="journal article" date="2012" name="Nature">
        <title>Algal genomes reveal evolutionary mosaicism and the fate of nucleomorphs.</title>
        <authorList>
            <consortium name="DOE Joint Genome Institute"/>
            <person name="Curtis B.A."/>
            <person name="Tanifuji G."/>
            <person name="Burki F."/>
            <person name="Gruber A."/>
            <person name="Irimia M."/>
            <person name="Maruyama S."/>
            <person name="Arias M.C."/>
            <person name="Ball S.G."/>
            <person name="Gile G.H."/>
            <person name="Hirakawa Y."/>
            <person name="Hopkins J.F."/>
            <person name="Kuo A."/>
            <person name="Rensing S.A."/>
            <person name="Schmutz J."/>
            <person name="Symeonidi A."/>
            <person name="Elias M."/>
            <person name="Eveleigh R.J."/>
            <person name="Herman E.K."/>
            <person name="Klute M.J."/>
            <person name="Nakayama T."/>
            <person name="Obornik M."/>
            <person name="Reyes-Prieto A."/>
            <person name="Armbrust E.V."/>
            <person name="Aves S.J."/>
            <person name="Beiko R.G."/>
            <person name="Coutinho P."/>
            <person name="Dacks J.B."/>
            <person name="Durnford D.G."/>
            <person name="Fast N.M."/>
            <person name="Green B.R."/>
            <person name="Grisdale C.J."/>
            <person name="Hempel F."/>
            <person name="Henrissat B."/>
            <person name="Hoppner M.P."/>
            <person name="Ishida K."/>
            <person name="Kim E."/>
            <person name="Koreny L."/>
            <person name="Kroth P.G."/>
            <person name="Liu Y."/>
            <person name="Malik S.B."/>
            <person name="Maier U.G."/>
            <person name="McRose D."/>
            <person name="Mock T."/>
            <person name="Neilson J.A."/>
            <person name="Onodera N.T."/>
            <person name="Poole A.M."/>
            <person name="Pritham E.J."/>
            <person name="Richards T.A."/>
            <person name="Rocap G."/>
            <person name="Roy S.W."/>
            <person name="Sarai C."/>
            <person name="Schaack S."/>
            <person name="Shirato S."/>
            <person name="Slamovits C.H."/>
            <person name="Spencer D.F."/>
            <person name="Suzuki S."/>
            <person name="Worden A.Z."/>
            <person name="Zauner S."/>
            <person name="Barry K."/>
            <person name="Bell C."/>
            <person name="Bharti A.K."/>
            <person name="Crow J.A."/>
            <person name="Grimwood J."/>
            <person name="Kramer R."/>
            <person name="Lindquist E."/>
            <person name="Lucas S."/>
            <person name="Salamov A."/>
            <person name="McFadden G.I."/>
            <person name="Lane C.E."/>
            <person name="Keeling P.J."/>
            <person name="Gray M.W."/>
            <person name="Grigoriev I.V."/>
            <person name="Archibald J.M."/>
        </authorList>
    </citation>
    <scope>NUCLEOTIDE SEQUENCE</scope>
    <source>
        <strain evidence="5 7">CCMP2712</strain>
    </source>
</reference>
<dbReference type="SMART" id="SM00181">
    <property type="entry name" value="EGF"/>
    <property type="match status" value="1"/>
</dbReference>
<evidence type="ECO:0000256" key="1">
    <source>
        <dbReference type="ARBA" id="ARBA00023157"/>
    </source>
</evidence>
<feature type="signal peptide" evidence="3">
    <location>
        <begin position="1"/>
        <end position="16"/>
    </location>
</feature>
<dbReference type="HOGENOM" id="CLU_242163_0_0_1"/>
<dbReference type="PROSITE" id="PS00022">
    <property type="entry name" value="EGF_1"/>
    <property type="match status" value="1"/>
</dbReference>
<dbReference type="OrthoDB" id="547680at2759"/>
<dbReference type="SUPFAM" id="SSF49899">
    <property type="entry name" value="Concanavalin A-like lectins/glucanases"/>
    <property type="match status" value="1"/>
</dbReference>
<evidence type="ECO:0000313" key="6">
    <source>
        <dbReference type="EnsemblProtists" id="EKX41461"/>
    </source>
</evidence>